<proteinExistence type="predicted"/>
<feature type="transmembrane region" description="Helical" evidence="1">
    <location>
        <begin position="48"/>
        <end position="69"/>
    </location>
</feature>
<gene>
    <name evidence="2" type="ORF">LPU83_pLPU83d_0075</name>
</gene>
<keyword evidence="1" id="KW-0812">Transmembrane</keyword>
<keyword evidence="3" id="KW-1185">Reference proteome</keyword>
<sequence length="72" mass="7627">MPGLIFFILTRLSIGFAIGCAAGIAIWRSRFSDMGAGLGSLEHLVIEGLFIYLFASAIGIGYLATALLFDEG</sequence>
<dbReference type="AlphaFoldDB" id="W6S5D9"/>
<dbReference type="PATRIC" id="fig|348824.6.peg.5661"/>
<feature type="transmembrane region" description="Helical" evidence="1">
    <location>
        <begin position="6"/>
        <end position="27"/>
    </location>
</feature>
<keyword evidence="2" id="KW-0614">Plasmid</keyword>
<geneLocation type="plasmid" evidence="2 3">
    <name>pLPU83d</name>
</geneLocation>
<keyword evidence="1" id="KW-1133">Transmembrane helix</keyword>
<name>W6S5D9_9HYPH</name>
<organism evidence="2 3">
    <name type="scientific">Rhizobium favelukesii</name>
    <dbReference type="NCBI Taxonomy" id="348824"/>
    <lineage>
        <taxon>Bacteria</taxon>
        <taxon>Pseudomonadati</taxon>
        <taxon>Pseudomonadota</taxon>
        <taxon>Alphaproteobacteria</taxon>
        <taxon>Hyphomicrobiales</taxon>
        <taxon>Rhizobiaceae</taxon>
        <taxon>Rhizobium/Agrobacterium group</taxon>
        <taxon>Rhizobium</taxon>
    </lineage>
</organism>
<dbReference type="Proteomes" id="UP000019443">
    <property type="component" value="Plasmid pLPU83d"/>
</dbReference>
<evidence type="ECO:0000256" key="1">
    <source>
        <dbReference type="SAM" id="Phobius"/>
    </source>
</evidence>
<reference evidence="2" key="1">
    <citation type="submission" date="2013-11" db="EMBL/GenBank/DDBJ databases">
        <title>Draft genome sequence of the broad-host-range Rhizobium sp. LPU83 strain, a member of the low-genetic diversity Oregon-like Rhizobium sp. group.</title>
        <authorList>
            <person name="Wibberg D."/>
            <person name="Puehler A."/>
            <person name="Schlueter A."/>
        </authorList>
    </citation>
    <scope>NUCLEOTIDE SEQUENCE [LARGE SCALE GENOMIC DNA]</scope>
    <source>
        <strain evidence="2">LPU83</strain>
        <plasmid evidence="2">pLPU83d</plasmid>
    </source>
</reference>
<evidence type="ECO:0000313" key="2">
    <source>
        <dbReference type="EMBL" id="CDM61446.1"/>
    </source>
</evidence>
<dbReference type="EMBL" id="HG916855">
    <property type="protein sequence ID" value="CDM61446.1"/>
    <property type="molecule type" value="Genomic_DNA"/>
</dbReference>
<protein>
    <submittedName>
        <fullName evidence="2">Uncharacterized protein</fullName>
    </submittedName>
</protein>
<accession>W6S5D9</accession>
<dbReference type="HOGENOM" id="CLU_2809429_0_0_5"/>
<evidence type="ECO:0000313" key="3">
    <source>
        <dbReference type="Proteomes" id="UP000019443"/>
    </source>
</evidence>
<dbReference type="KEGG" id="rhl:LPU83_pLPU83d_0075"/>
<keyword evidence="1" id="KW-0472">Membrane</keyword>